<feature type="non-terminal residue" evidence="1">
    <location>
        <position position="94"/>
    </location>
</feature>
<dbReference type="EMBL" id="JANBUN010000557">
    <property type="protein sequence ID" value="KAJ2802855.1"/>
    <property type="molecule type" value="Genomic_DNA"/>
</dbReference>
<gene>
    <name evidence="1" type="ORF">H4R21_002259</name>
</gene>
<protein>
    <submittedName>
        <fullName evidence="1">Uncharacterized protein</fullName>
    </submittedName>
</protein>
<organism evidence="1 2">
    <name type="scientific">Coemansia helicoidea</name>
    <dbReference type="NCBI Taxonomy" id="1286919"/>
    <lineage>
        <taxon>Eukaryota</taxon>
        <taxon>Fungi</taxon>
        <taxon>Fungi incertae sedis</taxon>
        <taxon>Zoopagomycota</taxon>
        <taxon>Kickxellomycotina</taxon>
        <taxon>Kickxellomycetes</taxon>
        <taxon>Kickxellales</taxon>
        <taxon>Kickxellaceae</taxon>
        <taxon>Coemansia</taxon>
    </lineage>
</organism>
<dbReference type="Proteomes" id="UP001140087">
    <property type="component" value="Unassembled WGS sequence"/>
</dbReference>
<reference evidence="1" key="1">
    <citation type="submission" date="2022-07" db="EMBL/GenBank/DDBJ databases">
        <title>Phylogenomic reconstructions and comparative analyses of Kickxellomycotina fungi.</title>
        <authorList>
            <person name="Reynolds N.K."/>
            <person name="Stajich J.E."/>
            <person name="Barry K."/>
            <person name="Grigoriev I.V."/>
            <person name="Crous P."/>
            <person name="Smith M.E."/>
        </authorList>
    </citation>
    <scope>NUCLEOTIDE SEQUENCE</scope>
    <source>
        <strain evidence="1">BCRC 34780</strain>
    </source>
</reference>
<comment type="caution">
    <text evidence="1">The sequence shown here is derived from an EMBL/GenBank/DDBJ whole genome shotgun (WGS) entry which is preliminary data.</text>
</comment>
<evidence type="ECO:0000313" key="2">
    <source>
        <dbReference type="Proteomes" id="UP001140087"/>
    </source>
</evidence>
<evidence type="ECO:0000313" key="1">
    <source>
        <dbReference type="EMBL" id="KAJ2802855.1"/>
    </source>
</evidence>
<accession>A0ACC1L838</accession>
<sequence>MGLFGSLKRSKGRAAQPAPRAHGAAATPHYGRQRGGDHGDHGSYGSDADIASTEDHVVLGAARARAREAAAAVTQEPEASVDQVAGAVVECFEH</sequence>
<name>A0ACC1L838_9FUNG</name>
<keyword evidence="2" id="KW-1185">Reference proteome</keyword>
<proteinExistence type="predicted"/>